<feature type="active site" description="Nucleophile" evidence="9 10">
    <location>
        <position position="54"/>
    </location>
</feature>
<dbReference type="AlphaFoldDB" id="A0A1H6HIJ7"/>
<evidence type="ECO:0000256" key="11">
    <source>
        <dbReference type="PIRSR" id="PIRSR000445-2"/>
    </source>
</evidence>
<evidence type="ECO:0000256" key="9">
    <source>
        <dbReference type="HAMAP-Rule" id="MF_00087"/>
    </source>
</evidence>
<dbReference type="HAMAP" id="MF_00087">
    <property type="entry name" value="Glu_tRNA_reductase"/>
    <property type="match status" value="1"/>
</dbReference>
<keyword evidence="5 9" id="KW-0560">Oxidoreductase</keyword>
<feature type="domain" description="Tetrapyrrole biosynthesis glutamyl-tRNA reductase dimerisation" evidence="15">
    <location>
        <begin position="325"/>
        <end position="415"/>
    </location>
</feature>
<dbReference type="Gene3D" id="3.30.460.30">
    <property type="entry name" value="Glutamyl-tRNA reductase, N-terminal domain"/>
    <property type="match status" value="1"/>
</dbReference>
<evidence type="ECO:0000256" key="3">
    <source>
        <dbReference type="ARBA" id="ARBA00012970"/>
    </source>
</evidence>
<evidence type="ECO:0000256" key="6">
    <source>
        <dbReference type="ARBA" id="ARBA00023244"/>
    </source>
</evidence>
<dbReference type="GO" id="GO:0008883">
    <property type="term" value="F:glutamyl-tRNA reductase activity"/>
    <property type="evidence" value="ECO:0007669"/>
    <property type="project" value="UniProtKB-UniRule"/>
</dbReference>
<dbReference type="RefSeq" id="WP_074767743.1">
    <property type="nucleotide sequence ID" value="NZ_FNWO01000006.1"/>
</dbReference>
<proteinExistence type="inferred from homology"/>
<evidence type="ECO:0000313" key="18">
    <source>
        <dbReference type="EMBL" id="SEH35629.1"/>
    </source>
</evidence>
<evidence type="ECO:0000256" key="2">
    <source>
        <dbReference type="ARBA" id="ARBA00005916"/>
    </source>
</evidence>
<dbReference type="FunFam" id="3.40.50.720:FF:000031">
    <property type="entry name" value="Glutamyl-tRNA reductase"/>
    <property type="match status" value="1"/>
</dbReference>
<dbReference type="InterPro" id="IPR036291">
    <property type="entry name" value="NAD(P)-bd_dom_sf"/>
</dbReference>
<keyword evidence="4 9" id="KW-0521">NADP</keyword>
<comment type="catalytic activity">
    <reaction evidence="7 9 14">
        <text>(S)-4-amino-5-oxopentanoate + tRNA(Glu) + NADP(+) = L-glutamyl-tRNA(Glu) + NADPH + H(+)</text>
        <dbReference type="Rhea" id="RHEA:12344"/>
        <dbReference type="Rhea" id="RHEA-COMP:9663"/>
        <dbReference type="Rhea" id="RHEA-COMP:9680"/>
        <dbReference type="ChEBI" id="CHEBI:15378"/>
        <dbReference type="ChEBI" id="CHEBI:57501"/>
        <dbReference type="ChEBI" id="CHEBI:57783"/>
        <dbReference type="ChEBI" id="CHEBI:58349"/>
        <dbReference type="ChEBI" id="CHEBI:78442"/>
        <dbReference type="ChEBI" id="CHEBI:78520"/>
        <dbReference type="EC" id="1.2.1.70"/>
    </reaction>
</comment>
<dbReference type="InterPro" id="IPR000343">
    <property type="entry name" value="4pyrrol_synth_GluRdtase"/>
</dbReference>
<dbReference type="InterPro" id="IPR015895">
    <property type="entry name" value="4pyrrol_synth_GluRdtase_N"/>
</dbReference>
<feature type="binding site" evidence="9 11">
    <location>
        <position position="113"/>
    </location>
    <ligand>
        <name>substrate</name>
    </ligand>
</feature>
<dbReference type="Pfam" id="PF01488">
    <property type="entry name" value="Shikimate_DH"/>
    <property type="match status" value="1"/>
</dbReference>
<evidence type="ECO:0000259" key="16">
    <source>
        <dbReference type="Pfam" id="PF01488"/>
    </source>
</evidence>
<keyword evidence="19" id="KW-1185">Reference proteome</keyword>
<evidence type="ECO:0000313" key="19">
    <source>
        <dbReference type="Proteomes" id="UP000182983"/>
    </source>
</evidence>
<dbReference type="FunFam" id="3.30.460.30:FF:000001">
    <property type="entry name" value="Glutamyl-tRNA reductase"/>
    <property type="match status" value="1"/>
</dbReference>
<feature type="domain" description="Glutamyl-tRNA reductase N-terminal" evidence="17">
    <location>
        <begin position="11"/>
        <end position="160"/>
    </location>
</feature>
<feature type="binding site" evidence="9 11">
    <location>
        <begin position="53"/>
        <end position="56"/>
    </location>
    <ligand>
        <name>substrate</name>
    </ligand>
</feature>
<dbReference type="Pfam" id="PF05201">
    <property type="entry name" value="GlutR_N"/>
    <property type="match status" value="1"/>
</dbReference>
<dbReference type="UniPathway" id="UPA00251">
    <property type="reaction ID" value="UER00316"/>
</dbReference>
<evidence type="ECO:0000256" key="7">
    <source>
        <dbReference type="ARBA" id="ARBA00047464"/>
    </source>
</evidence>
<dbReference type="OrthoDB" id="110209at2"/>
<accession>A0A1H6HIJ7</accession>
<comment type="similarity">
    <text evidence="2 9 14">Belongs to the glutamyl-tRNA reductase family.</text>
</comment>
<comment type="subunit">
    <text evidence="9">Homodimer.</text>
</comment>
<dbReference type="InterPro" id="IPR036453">
    <property type="entry name" value="GluRdtase_dimer_dom_sf"/>
</dbReference>
<dbReference type="InterPro" id="IPR006151">
    <property type="entry name" value="Shikm_DH/Glu-tRNA_Rdtase"/>
</dbReference>
<gene>
    <name evidence="9" type="primary">hemA</name>
    <name evidence="18" type="ORF">SAMN04244559_01812</name>
</gene>
<dbReference type="SUPFAM" id="SSF69075">
    <property type="entry name" value="Glutamyl tRNA-reductase dimerization domain"/>
    <property type="match status" value="1"/>
</dbReference>
<dbReference type="NCBIfam" id="TIGR01035">
    <property type="entry name" value="hemA"/>
    <property type="match status" value="1"/>
</dbReference>
<comment type="pathway">
    <text evidence="1 9 14">Porphyrin-containing compound metabolism; protoporphyrin-IX biosynthesis; 5-aminolevulinate from L-glutamyl-tRNA(Glu): step 1/2.</text>
</comment>
<dbReference type="Pfam" id="PF00745">
    <property type="entry name" value="GlutR_dimer"/>
    <property type="match status" value="1"/>
</dbReference>
<comment type="miscellaneous">
    <text evidence="9">During catalysis, the active site Cys acts as a nucleophile attacking the alpha-carbonyl group of tRNA-bound glutamate with the formation of a thioester intermediate between enzyme and glutamate, and the concomitant release of tRNA(Glu). The thioester intermediate is finally reduced by direct hydride transfer from NADPH, to form the product GSA.</text>
</comment>
<feature type="site" description="Important for activity" evidence="9 13">
    <location>
        <position position="103"/>
    </location>
</feature>
<evidence type="ECO:0000256" key="10">
    <source>
        <dbReference type="PIRSR" id="PIRSR000445-1"/>
    </source>
</evidence>
<evidence type="ECO:0000256" key="8">
    <source>
        <dbReference type="ARBA" id="ARBA00068659"/>
    </source>
</evidence>
<comment type="function">
    <text evidence="9">Catalyzes the NADPH-dependent reduction of glutamyl-tRNA(Glu) to glutamate 1-semialdehyde (GSA).</text>
</comment>
<dbReference type="InterPro" id="IPR036343">
    <property type="entry name" value="GluRdtase_N_sf"/>
</dbReference>
<reference evidence="19" key="1">
    <citation type="submission" date="2016-10" db="EMBL/GenBank/DDBJ databases">
        <authorList>
            <person name="Varghese N."/>
            <person name="Submissions S."/>
        </authorList>
    </citation>
    <scope>NUCLEOTIDE SEQUENCE [LARGE SCALE GENOMIC DNA]</scope>
    <source>
        <strain evidence="19">DSM 13234</strain>
    </source>
</reference>
<dbReference type="SUPFAM" id="SSF51735">
    <property type="entry name" value="NAD(P)-binding Rossmann-fold domains"/>
    <property type="match status" value="1"/>
</dbReference>
<evidence type="ECO:0000256" key="14">
    <source>
        <dbReference type="RuleBase" id="RU000584"/>
    </source>
</evidence>
<sequence>MSPSAQRVVIVGANHRSSSLGLRDALYIDDATAPSFLDGLKQAGLAEALVLSTCDRVEVWCADAEASHATALVGAAFAAKAGLTAEGLSSHLYTLSGVEAVRHGFTVTSALDSLVIGEPHVGGQVKAAHRLAREAGTVGGQLDGFVQAAFAVAKRVRTETSVGEGPVSIAAAAVQVARDLHGDLGSCRALLIGTGDMGELVGESLLAAGLTDMLVTAPKESRAEALARTLGCHVMPFEDMREAIAGADVVLTCVGGRTPIVTAESVSLALKRRRRQPIFLVDAGIPGDVEPAVNRIENAFLYDLADLEKVALEGRATREQAARAARAIVETETTAFLRGRAARAAVPAIVALREQFETTRDKVLAEIGPDVDPAEATRLLINRLLHTPTETMKSIAAEGHEWQTMEKTLRKLFHLEG</sequence>
<dbReference type="CDD" id="cd05213">
    <property type="entry name" value="NAD_bind_Glutamyl_tRNA_reduct"/>
    <property type="match status" value="1"/>
</dbReference>
<evidence type="ECO:0000256" key="1">
    <source>
        <dbReference type="ARBA" id="ARBA00005059"/>
    </source>
</evidence>
<feature type="binding site" evidence="9 11">
    <location>
        <position position="124"/>
    </location>
    <ligand>
        <name>substrate</name>
    </ligand>
</feature>
<evidence type="ECO:0000256" key="12">
    <source>
        <dbReference type="PIRSR" id="PIRSR000445-3"/>
    </source>
</evidence>
<dbReference type="PANTHER" id="PTHR43013">
    <property type="entry name" value="GLUTAMYL-TRNA REDUCTASE"/>
    <property type="match status" value="1"/>
</dbReference>
<evidence type="ECO:0000256" key="4">
    <source>
        <dbReference type="ARBA" id="ARBA00022857"/>
    </source>
</evidence>
<dbReference type="InterPro" id="IPR015896">
    <property type="entry name" value="4pyrrol_synth_GluRdtase_dimer"/>
</dbReference>
<evidence type="ECO:0000256" key="13">
    <source>
        <dbReference type="PIRSR" id="PIRSR000445-4"/>
    </source>
</evidence>
<dbReference type="EMBL" id="FNWO01000006">
    <property type="protein sequence ID" value="SEH35629.1"/>
    <property type="molecule type" value="Genomic_DNA"/>
</dbReference>
<feature type="binding site" evidence="11">
    <location>
        <begin position="118"/>
        <end position="120"/>
    </location>
    <ligand>
        <name>substrate</name>
    </ligand>
</feature>
<protein>
    <recommendedName>
        <fullName evidence="8 9">Glutamyl-tRNA reductase</fullName>
        <shortName evidence="9">GluTR</shortName>
        <ecNumber evidence="3 9">1.2.1.70</ecNumber>
    </recommendedName>
</protein>
<dbReference type="Gene3D" id="3.40.50.720">
    <property type="entry name" value="NAD(P)-binding Rossmann-like Domain"/>
    <property type="match status" value="1"/>
</dbReference>
<dbReference type="SUPFAM" id="SSF69742">
    <property type="entry name" value="Glutamyl tRNA-reductase catalytic, N-terminal domain"/>
    <property type="match status" value="1"/>
</dbReference>
<comment type="domain">
    <text evidence="9">Possesses an unusual extended V-shaped dimeric structure with each monomer consisting of three distinct domains arranged along a curved 'spinal' alpha-helix. The N-terminal catalytic domain specifically recognizes the glutamate moiety of the substrate. The second domain is the NADPH-binding domain, and the third C-terminal domain is responsible for dimerization.</text>
</comment>
<dbReference type="Proteomes" id="UP000182983">
    <property type="component" value="Unassembled WGS sequence"/>
</dbReference>
<dbReference type="PIRSF" id="PIRSF000445">
    <property type="entry name" value="4pyrrol_synth_GluRdtase"/>
    <property type="match status" value="1"/>
</dbReference>
<dbReference type="GO" id="GO:0019353">
    <property type="term" value="P:protoporphyrinogen IX biosynthetic process from glutamate"/>
    <property type="evidence" value="ECO:0007669"/>
    <property type="project" value="TreeGrafter"/>
</dbReference>
<feature type="binding site" evidence="9 12">
    <location>
        <begin position="193"/>
        <end position="198"/>
    </location>
    <ligand>
        <name>NADP(+)</name>
        <dbReference type="ChEBI" id="CHEBI:58349"/>
    </ligand>
</feature>
<dbReference type="EC" id="1.2.1.70" evidence="3 9"/>
<comment type="caution">
    <text evidence="9">Lacks conserved residue(s) required for the propagation of feature annotation.</text>
</comment>
<feature type="domain" description="Quinate/shikimate 5-dehydrogenase/glutamyl-tRNA reductase" evidence="16">
    <location>
        <begin position="176"/>
        <end position="310"/>
    </location>
</feature>
<dbReference type="GO" id="GO:0050661">
    <property type="term" value="F:NADP binding"/>
    <property type="evidence" value="ECO:0007669"/>
    <property type="project" value="InterPro"/>
</dbReference>
<keyword evidence="6 9" id="KW-0627">Porphyrin biosynthesis</keyword>
<dbReference type="PANTHER" id="PTHR43013:SF1">
    <property type="entry name" value="GLUTAMYL-TRNA REDUCTASE"/>
    <property type="match status" value="1"/>
</dbReference>
<name>A0A1H6HIJ7_MAGFU</name>
<evidence type="ECO:0000259" key="15">
    <source>
        <dbReference type="Pfam" id="PF00745"/>
    </source>
</evidence>
<evidence type="ECO:0000259" key="17">
    <source>
        <dbReference type="Pfam" id="PF05201"/>
    </source>
</evidence>
<organism evidence="18 19">
    <name type="scientific">Magnetospirillum fulvum</name>
    <name type="common">Rhodospirillum fulvum</name>
    <dbReference type="NCBI Taxonomy" id="1082"/>
    <lineage>
        <taxon>Bacteria</taxon>
        <taxon>Pseudomonadati</taxon>
        <taxon>Pseudomonadota</taxon>
        <taxon>Alphaproteobacteria</taxon>
        <taxon>Rhodospirillales</taxon>
        <taxon>Rhodospirillaceae</taxon>
        <taxon>Magnetospirillum</taxon>
    </lineage>
</organism>
<evidence type="ECO:0000256" key="5">
    <source>
        <dbReference type="ARBA" id="ARBA00023002"/>
    </source>
</evidence>